<dbReference type="InterPro" id="IPR016181">
    <property type="entry name" value="Acyl_CoA_acyltransferase"/>
</dbReference>
<dbReference type="InterPro" id="IPR000182">
    <property type="entry name" value="GNAT_dom"/>
</dbReference>
<dbReference type="RefSeq" id="WP_406786215.1">
    <property type="nucleotide sequence ID" value="NZ_JBJIAA010000002.1"/>
</dbReference>
<dbReference type="EMBL" id="JBJIAA010000002">
    <property type="protein sequence ID" value="MFL0249550.1"/>
    <property type="molecule type" value="Genomic_DNA"/>
</dbReference>
<name>A0ABW8TAV0_9CLOT</name>
<dbReference type="GO" id="GO:0016746">
    <property type="term" value="F:acyltransferase activity"/>
    <property type="evidence" value="ECO:0007669"/>
    <property type="project" value="UniProtKB-KW"/>
</dbReference>
<evidence type="ECO:0000313" key="2">
    <source>
        <dbReference type="EMBL" id="MFL0249550.1"/>
    </source>
</evidence>
<keyword evidence="2" id="KW-0012">Acyltransferase</keyword>
<accession>A0ABW8TAV0</accession>
<protein>
    <submittedName>
        <fullName evidence="2">GNAT family N-acetyltransferase</fullName>
        <ecNumber evidence="2">2.3.-.-</ecNumber>
    </submittedName>
</protein>
<keyword evidence="3" id="KW-1185">Reference proteome</keyword>
<dbReference type="EC" id="2.3.-.-" evidence="2"/>
<sequence length="164" mass="19022">MFFETEKFKVELVYSEDVYEIAEVYNSNKKFLMNHIGKDKIDSNWVIKELEDMKKIAFNSCKIIEKESNKVAGALDFKVEKETYLSILILKSNHKSKGIGKLIYGALEKYAKSLGSETMRIDVVTNYDVNVLKFWNSNGFIKFKDIKLSWGEKELPAVVMKKEI</sequence>
<proteinExistence type="predicted"/>
<dbReference type="SUPFAM" id="SSF55729">
    <property type="entry name" value="Acyl-CoA N-acyltransferases (Nat)"/>
    <property type="match status" value="1"/>
</dbReference>
<dbReference type="CDD" id="cd04301">
    <property type="entry name" value="NAT_SF"/>
    <property type="match status" value="1"/>
</dbReference>
<evidence type="ECO:0000313" key="3">
    <source>
        <dbReference type="Proteomes" id="UP001623592"/>
    </source>
</evidence>
<evidence type="ECO:0000259" key="1">
    <source>
        <dbReference type="PROSITE" id="PS51186"/>
    </source>
</evidence>
<dbReference type="PROSITE" id="PS51186">
    <property type="entry name" value="GNAT"/>
    <property type="match status" value="1"/>
</dbReference>
<dbReference type="Pfam" id="PF00583">
    <property type="entry name" value="Acetyltransf_1"/>
    <property type="match status" value="1"/>
</dbReference>
<reference evidence="2 3" key="1">
    <citation type="submission" date="2024-11" db="EMBL/GenBank/DDBJ databases">
        <authorList>
            <person name="Heng Y.C."/>
            <person name="Lim A.C.H."/>
            <person name="Lee J.K.Y."/>
            <person name="Kittelmann S."/>
        </authorList>
    </citation>
    <scope>NUCLEOTIDE SEQUENCE [LARGE SCALE GENOMIC DNA]</scope>
    <source>
        <strain evidence="2 3">WILCCON 0114</strain>
    </source>
</reference>
<comment type="caution">
    <text evidence="2">The sequence shown here is derived from an EMBL/GenBank/DDBJ whole genome shotgun (WGS) entry which is preliminary data.</text>
</comment>
<feature type="domain" description="N-acetyltransferase" evidence="1">
    <location>
        <begin position="8"/>
        <end position="164"/>
    </location>
</feature>
<dbReference type="Gene3D" id="3.40.630.30">
    <property type="match status" value="1"/>
</dbReference>
<keyword evidence="2" id="KW-0808">Transferase</keyword>
<organism evidence="2 3">
    <name type="scientific">Clostridium neuense</name>
    <dbReference type="NCBI Taxonomy" id="1728934"/>
    <lineage>
        <taxon>Bacteria</taxon>
        <taxon>Bacillati</taxon>
        <taxon>Bacillota</taxon>
        <taxon>Clostridia</taxon>
        <taxon>Eubacteriales</taxon>
        <taxon>Clostridiaceae</taxon>
        <taxon>Clostridium</taxon>
    </lineage>
</organism>
<dbReference type="Proteomes" id="UP001623592">
    <property type="component" value="Unassembled WGS sequence"/>
</dbReference>
<gene>
    <name evidence="2" type="ORF">ACJDT4_03875</name>
</gene>